<gene>
    <name evidence="1" type="ORF">CLV49_1561</name>
    <name evidence="2" type="ORF">ELQ93_11390</name>
</gene>
<reference evidence="1 3" key="1">
    <citation type="submission" date="2018-03" db="EMBL/GenBank/DDBJ databases">
        <title>Genomic Encyclopedia of Archaeal and Bacterial Type Strains, Phase II (KMG-II): from individual species to whole genera.</title>
        <authorList>
            <person name="Goeker M."/>
        </authorList>
    </citation>
    <scope>NUCLEOTIDE SEQUENCE [LARGE SCALE GENOMIC DNA]</scope>
    <source>
        <strain evidence="1 3">DSM 21548</strain>
    </source>
</reference>
<sequence length="124" mass="14180">MVEQDLARLREFARDELDVLIEHRSRQGEDPWDFLPDMPTVDELVVLSLRDDALDDRGLTAEYVLARLAARSTRSDADEHRRALERIDADIIRSIGIAYPALTRTAWTMLGRFQLDDEPRGSAS</sequence>
<dbReference type="Proteomes" id="UP000268291">
    <property type="component" value="Unassembled WGS sequence"/>
</dbReference>
<proteinExistence type="predicted"/>
<accession>A0A2P8GVI2</accession>
<comment type="caution">
    <text evidence="1">The sequence shown here is derived from an EMBL/GenBank/DDBJ whole genome shotgun (WGS) entry which is preliminary data.</text>
</comment>
<evidence type="ECO:0000313" key="1">
    <source>
        <dbReference type="EMBL" id="PSL37953.1"/>
    </source>
</evidence>
<protein>
    <recommendedName>
        <fullName evidence="5">Tryptophan synthase subunit alpha</fullName>
    </recommendedName>
</protein>
<dbReference type="OrthoDB" id="5114823at2"/>
<reference evidence="2 4" key="2">
    <citation type="submission" date="2018-12" db="EMBL/GenBank/DDBJ databases">
        <authorList>
            <person name="hu s."/>
            <person name="Xu Y."/>
            <person name="Xu B."/>
            <person name="Li F."/>
        </authorList>
    </citation>
    <scope>NUCLEOTIDE SEQUENCE [LARGE SCALE GENOMIC DNA]</scope>
    <source>
        <strain evidence="2 4">KSW2-17</strain>
    </source>
</reference>
<dbReference type="Proteomes" id="UP000241203">
    <property type="component" value="Unassembled WGS sequence"/>
</dbReference>
<name>A0A2P8GVI2_9MICO</name>
<dbReference type="AlphaFoldDB" id="A0A2P8GVI2"/>
<evidence type="ECO:0000313" key="3">
    <source>
        <dbReference type="Proteomes" id="UP000241203"/>
    </source>
</evidence>
<evidence type="ECO:0000313" key="4">
    <source>
        <dbReference type="Proteomes" id="UP000268291"/>
    </source>
</evidence>
<dbReference type="RefSeq" id="WP_106563028.1">
    <property type="nucleotide sequence ID" value="NZ_PYAU01000001.1"/>
</dbReference>
<keyword evidence="4" id="KW-1185">Reference proteome</keyword>
<evidence type="ECO:0000313" key="2">
    <source>
        <dbReference type="EMBL" id="RUQ87481.1"/>
    </source>
</evidence>
<dbReference type="EMBL" id="RZGY01000001">
    <property type="protein sequence ID" value="RUQ87481.1"/>
    <property type="molecule type" value="Genomic_DNA"/>
</dbReference>
<evidence type="ECO:0008006" key="5">
    <source>
        <dbReference type="Google" id="ProtNLM"/>
    </source>
</evidence>
<organism evidence="1 3">
    <name type="scientific">Labedella gwakjiensis</name>
    <dbReference type="NCBI Taxonomy" id="390269"/>
    <lineage>
        <taxon>Bacteria</taxon>
        <taxon>Bacillati</taxon>
        <taxon>Actinomycetota</taxon>
        <taxon>Actinomycetes</taxon>
        <taxon>Micrococcales</taxon>
        <taxon>Microbacteriaceae</taxon>
        <taxon>Labedella</taxon>
    </lineage>
</organism>
<dbReference type="EMBL" id="PYAU01000001">
    <property type="protein sequence ID" value="PSL37953.1"/>
    <property type="molecule type" value="Genomic_DNA"/>
</dbReference>